<evidence type="ECO:0000313" key="7">
    <source>
        <dbReference type="EMBL" id="PSH63917.1"/>
    </source>
</evidence>
<dbReference type="Proteomes" id="UP000241764">
    <property type="component" value="Unassembled WGS sequence"/>
</dbReference>
<dbReference type="GO" id="GO:0016020">
    <property type="term" value="C:membrane"/>
    <property type="evidence" value="ECO:0007669"/>
    <property type="project" value="TreeGrafter"/>
</dbReference>
<feature type="chain" id="PRO_5015173665" description="Glycoside hydrolase family 20 catalytic domain-containing protein" evidence="5">
    <location>
        <begin position="36"/>
        <end position="698"/>
    </location>
</feature>
<dbReference type="Gene3D" id="3.20.20.80">
    <property type="entry name" value="Glycosidases"/>
    <property type="match status" value="1"/>
</dbReference>
<evidence type="ECO:0000256" key="5">
    <source>
        <dbReference type="SAM" id="SignalP"/>
    </source>
</evidence>
<dbReference type="InterPro" id="IPR015883">
    <property type="entry name" value="Glyco_hydro_20_cat"/>
</dbReference>
<dbReference type="OrthoDB" id="9763537at2"/>
<keyword evidence="3" id="KW-0378">Hydrolase</keyword>
<evidence type="ECO:0000256" key="3">
    <source>
        <dbReference type="ARBA" id="ARBA00022801"/>
    </source>
</evidence>
<comment type="caution">
    <text evidence="7">The sequence shown here is derived from an EMBL/GenBank/DDBJ whole genome shotgun (WGS) entry which is preliminary data.</text>
</comment>
<dbReference type="EMBL" id="PGGM01000005">
    <property type="protein sequence ID" value="PSH63917.1"/>
    <property type="molecule type" value="Genomic_DNA"/>
</dbReference>
<dbReference type="Gene3D" id="3.30.379.10">
    <property type="entry name" value="Chitobiase/beta-hexosaminidase domain 2-like"/>
    <property type="match status" value="1"/>
</dbReference>
<dbReference type="PANTHER" id="PTHR22600:SF26">
    <property type="entry name" value="BETA-N-ACETYLHEXOSAMINIDASE"/>
    <property type="match status" value="1"/>
</dbReference>
<dbReference type="InterPro" id="IPR029018">
    <property type="entry name" value="Hex-like_dom2"/>
</dbReference>
<gene>
    <name evidence="7" type="ORF">CU103_12730</name>
</gene>
<accession>A0A2P7BBR4</accession>
<comment type="similarity">
    <text evidence="1">Belongs to the glycosyl hydrolase 20 family.</text>
</comment>
<evidence type="ECO:0000256" key="1">
    <source>
        <dbReference type="ARBA" id="ARBA00006285"/>
    </source>
</evidence>
<feature type="signal peptide" evidence="5">
    <location>
        <begin position="1"/>
        <end position="35"/>
    </location>
</feature>
<dbReference type="PRINTS" id="PR00738">
    <property type="entry name" value="GLHYDRLASE20"/>
</dbReference>
<dbReference type="InterPro" id="IPR017853">
    <property type="entry name" value="GH"/>
</dbReference>
<evidence type="ECO:0000313" key="8">
    <source>
        <dbReference type="Proteomes" id="UP000241764"/>
    </source>
</evidence>
<dbReference type="GO" id="GO:0030203">
    <property type="term" value="P:glycosaminoglycan metabolic process"/>
    <property type="evidence" value="ECO:0007669"/>
    <property type="project" value="TreeGrafter"/>
</dbReference>
<dbReference type="AlphaFoldDB" id="A0A2P7BBR4"/>
<dbReference type="SUPFAM" id="SSF51445">
    <property type="entry name" value="(Trans)glycosidases"/>
    <property type="match status" value="1"/>
</dbReference>
<proteinExistence type="inferred from homology"/>
<keyword evidence="8" id="KW-1185">Reference proteome</keyword>
<evidence type="ECO:0000256" key="2">
    <source>
        <dbReference type="ARBA" id="ARBA00022729"/>
    </source>
</evidence>
<evidence type="ECO:0000256" key="4">
    <source>
        <dbReference type="PIRSR" id="PIRSR625705-1"/>
    </source>
</evidence>
<dbReference type="GO" id="GO:0004563">
    <property type="term" value="F:beta-N-acetylhexosaminidase activity"/>
    <property type="evidence" value="ECO:0007669"/>
    <property type="project" value="InterPro"/>
</dbReference>
<feature type="active site" description="Proton donor" evidence="4">
    <location>
        <position position="418"/>
    </location>
</feature>
<feature type="domain" description="Glycoside hydrolase family 20 catalytic" evidence="6">
    <location>
        <begin position="226"/>
        <end position="429"/>
    </location>
</feature>
<evidence type="ECO:0000259" key="6">
    <source>
        <dbReference type="Pfam" id="PF00728"/>
    </source>
</evidence>
<sequence length="698" mass="78438">MNLENDSMGNNPFRFLSRTCLSLCLAMAMLGVAPATPFAAAISDGEFFLKSTWPSSITGDFMLTSASRIIVVGDVDEKLEENGKTDGKGDLAALLDEPRGWAQKLRYATGFELEIVSNVSDGKASDIVLRRVPVDSVDFIAPGYGMFVVANPSDPNSTKKKITKNYKQEGYLFSANATGLTITYAKTLGGFRGFQTATLMVMNDDDKAVGTHRTIQGINGFDYPQYENRRIMLDVARQFVPVDQLIGYMDKMSMHKLNELHLHLNDSTAPELGGAKNGYFRLYNESKPRELLIPADQPIKDGKPVFAAGKTVYDSKDWANLEKAAYRYGIKLVPEFDAPGHASAFKDDGAGSLQYAPVDRLTLLSKPWAISDSILTNDVGDRWTPSKNLENTVTYFESLIRDFRPWFKSDTIHIGGDEADPNKYPDTIKYINTLYDRIKKTPQNKDGFTHVWMWDDGIHMVNGMPGLYQGANSEIGIVRWQDWFDKSFLQIKNRPESKWIDAEGTEFYYTPRNFLPNNYTSIGKTSPEIYNSYLRRLALYSSIGTIPNGIQYTQWSHLAGFPGNQINPDYINAGLSKTFPGIGYFTWHGADDIPNPVVQIVGLTPSRIFRPYDYIYIERLINVSQEMSAFWVHERLKKSVAEAKDVLMKASKHRELYREFFGPVPGDIRETTNADTDWMGWDVSDMALAFTAADAEAK</sequence>
<protein>
    <recommendedName>
        <fullName evidence="6">Glycoside hydrolase family 20 catalytic domain-containing protein</fullName>
    </recommendedName>
</protein>
<organism evidence="7 8">
    <name type="scientific">Phyllobacterium sophorae</name>
    <dbReference type="NCBI Taxonomy" id="1520277"/>
    <lineage>
        <taxon>Bacteria</taxon>
        <taxon>Pseudomonadati</taxon>
        <taxon>Pseudomonadota</taxon>
        <taxon>Alphaproteobacteria</taxon>
        <taxon>Hyphomicrobiales</taxon>
        <taxon>Phyllobacteriaceae</taxon>
        <taxon>Phyllobacterium</taxon>
    </lineage>
</organism>
<dbReference type="GO" id="GO:0005975">
    <property type="term" value="P:carbohydrate metabolic process"/>
    <property type="evidence" value="ECO:0007669"/>
    <property type="project" value="InterPro"/>
</dbReference>
<name>A0A2P7BBR4_9HYPH</name>
<dbReference type="Pfam" id="PF00728">
    <property type="entry name" value="Glyco_hydro_20"/>
    <property type="match status" value="1"/>
</dbReference>
<dbReference type="InterPro" id="IPR025705">
    <property type="entry name" value="Beta_hexosaminidase_sua/sub"/>
</dbReference>
<keyword evidence="2 5" id="KW-0732">Signal</keyword>
<dbReference type="PANTHER" id="PTHR22600">
    <property type="entry name" value="BETA-HEXOSAMINIDASE"/>
    <property type="match status" value="1"/>
</dbReference>
<reference evidence="8" key="1">
    <citation type="submission" date="2017-11" db="EMBL/GenBank/DDBJ databases">
        <authorList>
            <person name="Kuznetsova I."/>
            <person name="Sazanova A."/>
            <person name="Chirak E."/>
            <person name="Safronova V."/>
            <person name="Willems A."/>
        </authorList>
    </citation>
    <scope>NUCLEOTIDE SEQUENCE [LARGE SCALE GENOMIC DNA]</scope>
    <source>
        <strain evidence="8">CCBAU 03422</strain>
    </source>
</reference>